<dbReference type="Proteomes" id="UP000277858">
    <property type="component" value="Chromosome"/>
</dbReference>
<sequence>MEDTGGLIRQARVRLADADAARRRGEVETIRAVLQIVDLWPSPEPLPVDRDSSSTQIAASSSDHPTLDPASERTVAAGSEGAGVVGEFVALEVAATLGIYDPMASMMVHDAVNLRGRHPMMWAAVQELTLEVWQARKVVRACTELSAEAAGRIDATLARLWGTVGWSTISRRLPRLVVAADTALAARKARRARQERFVHIRHNGDSTSWLTARMDTGAALCLQNSIQRLTDQMIDEGATEELPLLRAQALELLATPYLPSSSEPANPSPPLPLADVVVHLDAADLDPARWSTGVAQVDCRGGDVGPVLLADVARLLGHHRVRVIPVIDQGADPATDGYRIPTGTRMQLQLREQTSIFPYSSRRSWSCDLDHTVPYRFSRPDSPAPPGQTRISNLGPVSRREHRAKTAGRWRLEQPAQGVYLWISPTGMRFAVVNGHTHRLADVGSVERGEPDVVAAR</sequence>
<dbReference type="EMBL" id="LR134473">
    <property type="protein sequence ID" value="VEI03596.1"/>
    <property type="molecule type" value="Genomic_DNA"/>
</dbReference>
<keyword evidence="4" id="KW-1185">Reference proteome</keyword>
<feature type="domain" description="DUF222" evidence="2">
    <location>
        <begin position="81"/>
        <end position="324"/>
    </location>
</feature>
<feature type="region of interest" description="Disordered" evidence="1">
    <location>
        <begin position="377"/>
        <end position="399"/>
    </location>
</feature>
<dbReference type="RefSeq" id="WP_028702063.1">
    <property type="nucleotide sequence ID" value="NZ_LR134473.1"/>
</dbReference>
<dbReference type="InterPro" id="IPR003870">
    <property type="entry name" value="DUF222"/>
</dbReference>
<feature type="compositionally biased region" description="Low complexity" evidence="1">
    <location>
        <begin position="53"/>
        <end position="62"/>
    </location>
</feature>
<dbReference type="STRING" id="1122997.GCA_000425285_00171"/>
<reference evidence="3 4" key="1">
    <citation type="submission" date="2018-12" db="EMBL/GenBank/DDBJ databases">
        <authorList>
            <consortium name="Pathogen Informatics"/>
        </authorList>
    </citation>
    <scope>NUCLEOTIDE SEQUENCE [LARGE SCALE GENOMIC DNA]</scope>
    <source>
        <strain evidence="3 4">NCTC13652</strain>
    </source>
</reference>
<proteinExistence type="predicted"/>
<feature type="region of interest" description="Disordered" evidence="1">
    <location>
        <begin position="45"/>
        <end position="75"/>
    </location>
</feature>
<dbReference type="Pfam" id="PF02720">
    <property type="entry name" value="DUF222"/>
    <property type="match status" value="1"/>
</dbReference>
<evidence type="ECO:0000259" key="2">
    <source>
        <dbReference type="Pfam" id="PF02720"/>
    </source>
</evidence>
<organism evidence="3 4">
    <name type="scientific">Acidipropionibacterium jensenii</name>
    <dbReference type="NCBI Taxonomy" id="1749"/>
    <lineage>
        <taxon>Bacteria</taxon>
        <taxon>Bacillati</taxon>
        <taxon>Actinomycetota</taxon>
        <taxon>Actinomycetes</taxon>
        <taxon>Propionibacteriales</taxon>
        <taxon>Propionibacteriaceae</taxon>
        <taxon>Acidipropionibacterium</taxon>
    </lineage>
</organism>
<accession>A0A3S4W8Y6</accession>
<gene>
    <name evidence="3" type="ORF">NCTC13652_01803</name>
</gene>
<protein>
    <recommendedName>
        <fullName evidence="2">DUF222 domain-containing protein</fullName>
    </recommendedName>
</protein>
<evidence type="ECO:0000313" key="3">
    <source>
        <dbReference type="EMBL" id="VEI03596.1"/>
    </source>
</evidence>
<name>A0A3S4W8Y6_9ACTN</name>
<evidence type="ECO:0000256" key="1">
    <source>
        <dbReference type="SAM" id="MobiDB-lite"/>
    </source>
</evidence>
<dbReference type="AlphaFoldDB" id="A0A3S4W8Y6"/>
<evidence type="ECO:0000313" key="4">
    <source>
        <dbReference type="Proteomes" id="UP000277858"/>
    </source>
</evidence>
<dbReference type="OrthoDB" id="3790359at2"/>